<dbReference type="GO" id="GO:0005794">
    <property type="term" value="C:Golgi apparatus"/>
    <property type="evidence" value="ECO:0007669"/>
    <property type="project" value="TreeGrafter"/>
</dbReference>
<protein>
    <submittedName>
        <fullName evidence="3">Glycosyl transferase family 2</fullName>
    </submittedName>
</protein>
<dbReference type="PANTHER" id="PTHR11675">
    <property type="entry name" value="N-ACETYLGALACTOSAMINYLTRANSFERASE"/>
    <property type="match status" value="1"/>
</dbReference>
<gene>
    <name evidence="3" type="ORF">QE152_g1520</name>
</gene>
<dbReference type="EMBL" id="JASPKY010000009">
    <property type="protein sequence ID" value="KAK9754261.1"/>
    <property type="molecule type" value="Genomic_DNA"/>
</dbReference>
<organism evidence="3 4">
    <name type="scientific">Popillia japonica</name>
    <name type="common">Japanese beetle</name>
    <dbReference type="NCBI Taxonomy" id="7064"/>
    <lineage>
        <taxon>Eukaryota</taxon>
        <taxon>Metazoa</taxon>
        <taxon>Ecdysozoa</taxon>
        <taxon>Arthropoda</taxon>
        <taxon>Hexapoda</taxon>
        <taxon>Insecta</taxon>
        <taxon>Pterygota</taxon>
        <taxon>Neoptera</taxon>
        <taxon>Endopterygota</taxon>
        <taxon>Coleoptera</taxon>
        <taxon>Polyphaga</taxon>
        <taxon>Scarabaeiformia</taxon>
        <taxon>Scarabaeidae</taxon>
        <taxon>Rutelinae</taxon>
        <taxon>Popillia</taxon>
    </lineage>
</organism>
<dbReference type="Gene3D" id="3.90.550.10">
    <property type="entry name" value="Spore Coat Polysaccharide Biosynthesis Protein SpsA, Chain A"/>
    <property type="match status" value="1"/>
</dbReference>
<dbReference type="GO" id="GO:0004653">
    <property type="term" value="F:polypeptide N-acetylgalactosaminyltransferase activity"/>
    <property type="evidence" value="ECO:0007669"/>
    <property type="project" value="TreeGrafter"/>
</dbReference>
<name>A0AAW1N2M5_POPJA</name>
<proteinExistence type="predicted"/>
<evidence type="ECO:0000313" key="4">
    <source>
        <dbReference type="Proteomes" id="UP001458880"/>
    </source>
</evidence>
<evidence type="ECO:0000313" key="3">
    <source>
        <dbReference type="EMBL" id="KAK9754261.1"/>
    </source>
</evidence>
<accession>A0AAW1N2M5</accession>
<dbReference type="AlphaFoldDB" id="A0AAW1N2M5"/>
<evidence type="ECO:0000259" key="2">
    <source>
        <dbReference type="Pfam" id="PF00535"/>
    </source>
</evidence>
<comment type="caution">
    <text evidence="3">The sequence shown here is derived from an EMBL/GenBank/DDBJ whole genome shotgun (WGS) entry which is preliminary data.</text>
</comment>
<dbReference type="SUPFAM" id="SSF53448">
    <property type="entry name" value="Nucleotide-diphospho-sugar transferases"/>
    <property type="match status" value="1"/>
</dbReference>
<dbReference type="Pfam" id="PF00535">
    <property type="entry name" value="Glycos_transf_2"/>
    <property type="match status" value="1"/>
</dbReference>
<reference evidence="3 4" key="1">
    <citation type="journal article" date="2024" name="BMC Genomics">
        <title>De novo assembly and annotation of Popillia japonica's genome with initial clues to its potential as an invasive pest.</title>
        <authorList>
            <person name="Cucini C."/>
            <person name="Boschi S."/>
            <person name="Funari R."/>
            <person name="Cardaioli E."/>
            <person name="Iannotti N."/>
            <person name="Marturano G."/>
            <person name="Paoli F."/>
            <person name="Bruttini M."/>
            <person name="Carapelli A."/>
            <person name="Frati F."/>
            <person name="Nardi F."/>
        </authorList>
    </citation>
    <scope>NUCLEOTIDE SEQUENCE [LARGE SCALE GENOMIC DNA]</scope>
    <source>
        <strain evidence="3">DMR45628</strain>
    </source>
</reference>
<evidence type="ECO:0000256" key="1">
    <source>
        <dbReference type="ARBA" id="ARBA00023157"/>
    </source>
</evidence>
<dbReference type="InterPro" id="IPR029044">
    <property type="entry name" value="Nucleotide-diphossugar_trans"/>
</dbReference>
<dbReference type="InterPro" id="IPR001173">
    <property type="entry name" value="Glyco_trans_2-like"/>
</dbReference>
<dbReference type="PANTHER" id="PTHR11675:SF43">
    <property type="entry name" value="POLYPEPTIDE N-ACETYLGALACTOSAMINYLTRANSFERASE 1"/>
    <property type="match status" value="1"/>
</dbReference>
<keyword evidence="1" id="KW-1015">Disulfide bond</keyword>
<sequence>MKVRFMKRTRIKSVIILIILAAFLIYLKFLHDNRANKVVYPKDVQVFEDKILRYEAGIISNLGNNGEPAFLEGDDKEKGDNAVKAVALNTVLSDRMPLNRKSDNRHKKCKEFTYNTSLKASVILIFYNEILSVILRTVWSVILKSPAHLLKEIILVDDSSTEEDVKGVLEHYINTRLSKYDVKLVRLKHRMGLIRARLQGARIATGNVMVFLDAHCEANEGWLEPLLARIEQERTAVLVPIIDVIEANTLAYATNGDSFEVGGFSWSGHFTWIKIQDEVVGALHLDKNPRRRGERAFIPCKISNDGRGIIRNR</sequence>
<feature type="domain" description="Glycosyltransferase 2-like" evidence="2">
    <location>
        <begin position="121"/>
        <end position="255"/>
    </location>
</feature>
<dbReference type="Proteomes" id="UP001458880">
    <property type="component" value="Unassembled WGS sequence"/>
</dbReference>
<keyword evidence="4" id="KW-1185">Reference proteome</keyword>
<dbReference type="GO" id="GO:0006493">
    <property type="term" value="P:protein O-linked glycosylation"/>
    <property type="evidence" value="ECO:0007669"/>
    <property type="project" value="TreeGrafter"/>
</dbReference>
<keyword evidence="3" id="KW-0808">Transferase</keyword>